<feature type="transmembrane region" description="Helical" evidence="6">
    <location>
        <begin position="49"/>
        <end position="69"/>
    </location>
</feature>
<gene>
    <name evidence="7" type="ORF">NCTC503_02378</name>
</gene>
<feature type="transmembrane region" description="Helical" evidence="6">
    <location>
        <begin position="301"/>
        <end position="321"/>
    </location>
</feature>
<dbReference type="OrthoDB" id="1931441at2"/>
<dbReference type="GO" id="GO:0005886">
    <property type="term" value="C:plasma membrane"/>
    <property type="evidence" value="ECO:0007669"/>
    <property type="project" value="UniProtKB-SubCell"/>
</dbReference>
<feature type="transmembrane region" description="Helical" evidence="6">
    <location>
        <begin position="389"/>
        <end position="412"/>
    </location>
</feature>
<feature type="transmembrane region" description="Helical" evidence="6">
    <location>
        <begin position="424"/>
        <end position="441"/>
    </location>
</feature>
<keyword evidence="5 6" id="KW-0472">Membrane</keyword>
<feature type="transmembrane region" description="Helical" evidence="6">
    <location>
        <begin position="89"/>
        <end position="111"/>
    </location>
</feature>
<dbReference type="Proteomes" id="UP000308489">
    <property type="component" value="Chromosome 1"/>
</dbReference>
<dbReference type="InterPro" id="IPR050833">
    <property type="entry name" value="Poly_Biosynth_Transport"/>
</dbReference>
<organism evidence="7 8">
    <name type="scientific">Hathewaya histolytica</name>
    <name type="common">Clostridium histolyticum</name>
    <dbReference type="NCBI Taxonomy" id="1498"/>
    <lineage>
        <taxon>Bacteria</taxon>
        <taxon>Bacillati</taxon>
        <taxon>Bacillota</taxon>
        <taxon>Clostridia</taxon>
        <taxon>Eubacteriales</taxon>
        <taxon>Clostridiaceae</taxon>
        <taxon>Hathewaya</taxon>
    </lineage>
</organism>
<feature type="transmembrane region" description="Helical" evidence="6">
    <location>
        <begin position="447"/>
        <end position="464"/>
    </location>
</feature>
<dbReference type="KEGG" id="hhw:NCTC503_02378"/>
<name>A0A4U9RR52_HATHI</name>
<reference evidence="7 8" key="1">
    <citation type="submission" date="2019-05" db="EMBL/GenBank/DDBJ databases">
        <authorList>
            <consortium name="Pathogen Informatics"/>
        </authorList>
    </citation>
    <scope>NUCLEOTIDE SEQUENCE [LARGE SCALE GENOMIC DNA]</scope>
    <source>
        <strain evidence="7 8">NCTC503</strain>
    </source>
</reference>
<feature type="transmembrane region" description="Helical" evidence="6">
    <location>
        <begin position="250"/>
        <end position="273"/>
    </location>
</feature>
<sequence>MLRKFKNIFKNNKFSVIFKYSFIKYIALMVGFLKEIVNARALGPELLGVLGNLLLILNYLSYANLGILYSMNREYVLYKDKDEEKARQVIYTSFTSLFILSIFFIACGFLSKLFIFKDVTGKYLIYIFFIAIFQQFKMFFINYFRLVDNFKKINSIELVNNVGTFLLIVLFIKDYKINAVLYSMIICGFITLIYGIINCKNIKIGINLNILKDLIYIGIPLLIYNLGFYILTTVDRIMILKYLNYEELGYYTFSNQIVSATLVFITSILFLYYPKAIKILNIDENFDGEKAYNNIQRYTKYVELLGVLLSIVGIILIKPFVNIVVPNYEVSINIYRVLVLGAIVSQVSYFANVFIVSNKKQIYLIFLQFLTIILSIILNYIFLKLGFKVTGVSIATMVTNIIYSVMQYLIFLKILNQRKCHFNIVLKTYYKFILFVIILLIINTLKINYYLYIIILLVFVFMLYKKDIKNIINKYT</sequence>
<evidence type="ECO:0000256" key="2">
    <source>
        <dbReference type="ARBA" id="ARBA00022475"/>
    </source>
</evidence>
<dbReference type="PANTHER" id="PTHR30250:SF11">
    <property type="entry name" value="O-ANTIGEN TRANSPORTER-RELATED"/>
    <property type="match status" value="1"/>
</dbReference>
<evidence type="ECO:0000256" key="6">
    <source>
        <dbReference type="SAM" id="Phobius"/>
    </source>
</evidence>
<feature type="transmembrane region" description="Helical" evidence="6">
    <location>
        <begin position="362"/>
        <end position="383"/>
    </location>
</feature>
<dbReference type="Pfam" id="PF13440">
    <property type="entry name" value="Polysacc_synt_3"/>
    <property type="match status" value="1"/>
</dbReference>
<evidence type="ECO:0000256" key="1">
    <source>
        <dbReference type="ARBA" id="ARBA00004651"/>
    </source>
</evidence>
<evidence type="ECO:0000256" key="4">
    <source>
        <dbReference type="ARBA" id="ARBA00022989"/>
    </source>
</evidence>
<keyword evidence="3 6" id="KW-0812">Transmembrane</keyword>
<proteinExistence type="predicted"/>
<evidence type="ECO:0000313" key="8">
    <source>
        <dbReference type="Proteomes" id="UP000308489"/>
    </source>
</evidence>
<dbReference type="AlphaFoldDB" id="A0A4U9RR52"/>
<protein>
    <submittedName>
        <fullName evidence="7">Polysaccharide biosynthesis protein</fullName>
    </submittedName>
</protein>
<dbReference type="EMBL" id="LR590481">
    <property type="protein sequence ID" value="VTQ94752.1"/>
    <property type="molecule type" value="Genomic_DNA"/>
</dbReference>
<keyword evidence="8" id="KW-1185">Reference proteome</keyword>
<feature type="transmembrane region" description="Helical" evidence="6">
    <location>
        <begin position="21"/>
        <end position="37"/>
    </location>
</feature>
<feature type="transmembrane region" description="Helical" evidence="6">
    <location>
        <begin position="156"/>
        <end position="173"/>
    </location>
</feature>
<dbReference type="PANTHER" id="PTHR30250">
    <property type="entry name" value="PST FAMILY PREDICTED COLANIC ACID TRANSPORTER"/>
    <property type="match status" value="1"/>
</dbReference>
<evidence type="ECO:0000256" key="5">
    <source>
        <dbReference type="ARBA" id="ARBA00023136"/>
    </source>
</evidence>
<feature type="transmembrane region" description="Helical" evidence="6">
    <location>
        <begin position="123"/>
        <end position="144"/>
    </location>
</feature>
<keyword evidence="4 6" id="KW-1133">Transmembrane helix</keyword>
<feature type="transmembrane region" description="Helical" evidence="6">
    <location>
        <begin position="209"/>
        <end position="230"/>
    </location>
</feature>
<evidence type="ECO:0000256" key="3">
    <source>
        <dbReference type="ARBA" id="ARBA00022692"/>
    </source>
</evidence>
<keyword evidence="2" id="KW-1003">Cell membrane</keyword>
<feature type="transmembrane region" description="Helical" evidence="6">
    <location>
        <begin position="333"/>
        <end position="355"/>
    </location>
</feature>
<comment type="subcellular location">
    <subcellularLocation>
        <location evidence="1">Cell membrane</location>
        <topology evidence="1">Multi-pass membrane protein</topology>
    </subcellularLocation>
</comment>
<evidence type="ECO:0000313" key="7">
    <source>
        <dbReference type="EMBL" id="VTQ94752.1"/>
    </source>
</evidence>
<dbReference type="RefSeq" id="WP_138210911.1">
    <property type="nucleotide sequence ID" value="NZ_CBCRUQ010000002.1"/>
</dbReference>
<accession>A0A4U9RR52</accession>
<feature type="transmembrane region" description="Helical" evidence="6">
    <location>
        <begin position="179"/>
        <end position="197"/>
    </location>
</feature>